<name>A0A0M3IHI8_ASCLU</name>
<reference evidence="2" key="1">
    <citation type="submission" date="2017-02" db="UniProtKB">
        <authorList>
            <consortium name="WormBaseParasite"/>
        </authorList>
    </citation>
    <scope>IDENTIFICATION</scope>
</reference>
<organism evidence="1 2">
    <name type="scientific">Ascaris lumbricoides</name>
    <name type="common">Giant roundworm</name>
    <dbReference type="NCBI Taxonomy" id="6252"/>
    <lineage>
        <taxon>Eukaryota</taxon>
        <taxon>Metazoa</taxon>
        <taxon>Ecdysozoa</taxon>
        <taxon>Nematoda</taxon>
        <taxon>Chromadorea</taxon>
        <taxon>Rhabditida</taxon>
        <taxon>Spirurina</taxon>
        <taxon>Ascaridomorpha</taxon>
        <taxon>Ascaridoidea</taxon>
        <taxon>Ascarididae</taxon>
        <taxon>Ascaris</taxon>
    </lineage>
</organism>
<dbReference type="AlphaFoldDB" id="A0A0M3IHI8"/>
<evidence type="ECO:0000313" key="1">
    <source>
        <dbReference type="Proteomes" id="UP000036681"/>
    </source>
</evidence>
<dbReference type="WBParaSite" id="ALUE_0001788401-mRNA-1">
    <property type="protein sequence ID" value="ALUE_0001788401-mRNA-1"/>
    <property type="gene ID" value="ALUE_0001788401"/>
</dbReference>
<proteinExistence type="predicted"/>
<protein>
    <submittedName>
        <fullName evidence="2">Uncharacterized protein</fullName>
    </submittedName>
</protein>
<keyword evidence="1" id="KW-1185">Reference proteome</keyword>
<dbReference type="Proteomes" id="UP000036681">
    <property type="component" value="Unplaced"/>
</dbReference>
<evidence type="ECO:0000313" key="2">
    <source>
        <dbReference type="WBParaSite" id="ALUE_0001788401-mRNA-1"/>
    </source>
</evidence>
<accession>A0A0M3IHI8</accession>
<sequence length="157" mass="17192">MAVAKYKSLNIHDDEIHDLRMQTIEESMPTTNTVITCKSPPIIDGSSQNDLISELQNRIGGTNKGALQLLEQLRRSLATSRGANIHLNPDMILNSPYYLPDTPWSYSVICPTHHGPIQANSLPTVEGNLLHKTTGGTVWIAFEVNELAIAANSCSVK</sequence>